<protein>
    <submittedName>
        <fullName evidence="2">Uncharacterized protein</fullName>
    </submittedName>
</protein>
<reference evidence="2" key="2">
    <citation type="submission" date="2023-01" db="EMBL/GenBank/DDBJ databases">
        <title>Draft genome sequence of Litoribrevibacter albus strain NBRC 110071.</title>
        <authorList>
            <person name="Sun Q."/>
            <person name="Mori K."/>
        </authorList>
    </citation>
    <scope>NUCLEOTIDE SEQUENCE</scope>
    <source>
        <strain evidence="2">NBRC 110071</strain>
    </source>
</reference>
<proteinExistence type="predicted"/>
<dbReference type="AlphaFoldDB" id="A0AA37W7T2"/>
<evidence type="ECO:0000313" key="2">
    <source>
        <dbReference type="EMBL" id="GLQ31574.1"/>
    </source>
</evidence>
<evidence type="ECO:0000313" key="3">
    <source>
        <dbReference type="Proteomes" id="UP001161389"/>
    </source>
</evidence>
<feature type="compositionally biased region" description="Polar residues" evidence="1">
    <location>
        <begin position="22"/>
        <end position="37"/>
    </location>
</feature>
<feature type="region of interest" description="Disordered" evidence="1">
    <location>
        <begin position="1"/>
        <end position="37"/>
    </location>
</feature>
<evidence type="ECO:0000256" key="1">
    <source>
        <dbReference type="SAM" id="MobiDB-lite"/>
    </source>
</evidence>
<sequence length="78" mass="8565">MAAPLSKAGKSKAGKSEEIKAKNNNCEDNNPADSNLESTTPCWCVSESFPENYQEQLAERDIDTRCICPGCLAQLSRR</sequence>
<organism evidence="2 3">
    <name type="scientific">Litoribrevibacter albus</name>
    <dbReference type="NCBI Taxonomy" id="1473156"/>
    <lineage>
        <taxon>Bacteria</taxon>
        <taxon>Pseudomonadati</taxon>
        <taxon>Pseudomonadota</taxon>
        <taxon>Gammaproteobacteria</taxon>
        <taxon>Oceanospirillales</taxon>
        <taxon>Oceanospirillaceae</taxon>
        <taxon>Litoribrevibacter</taxon>
    </lineage>
</organism>
<reference evidence="2" key="1">
    <citation type="journal article" date="2014" name="Int. J. Syst. Evol. Microbiol.">
        <title>Complete genome sequence of Corynebacterium casei LMG S-19264T (=DSM 44701T), isolated from a smear-ripened cheese.</title>
        <authorList>
            <consortium name="US DOE Joint Genome Institute (JGI-PGF)"/>
            <person name="Walter F."/>
            <person name="Albersmeier A."/>
            <person name="Kalinowski J."/>
            <person name="Ruckert C."/>
        </authorList>
    </citation>
    <scope>NUCLEOTIDE SEQUENCE</scope>
    <source>
        <strain evidence="2">NBRC 110071</strain>
    </source>
</reference>
<dbReference type="EMBL" id="BSNM01000014">
    <property type="protein sequence ID" value="GLQ31574.1"/>
    <property type="molecule type" value="Genomic_DNA"/>
</dbReference>
<name>A0AA37W7T2_9GAMM</name>
<dbReference type="Pfam" id="PF14375">
    <property type="entry name" value="Cys_rich_CWC"/>
    <property type="match status" value="1"/>
</dbReference>
<comment type="caution">
    <text evidence="2">The sequence shown here is derived from an EMBL/GenBank/DDBJ whole genome shotgun (WGS) entry which is preliminary data.</text>
</comment>
<keyword evidence="3" id="KW-1185">Reference proteome</keyword>
<dbReference type="InterPro" id="IPR032720">
    <property type="entry name" value="Cys_rich_CWC"/>
</dbReference>
<dbReference type="Proteomes" id="UP001161389">
    <property type="component" value="Unassembled WGS sequence"/>
</dbReference>
<accession>A0AA37W7T2</accession>
<gene>
    <name evidence="2" type="ORF">GCM10007876_20530</name>
</gene>